<dbReference type="Proteomes" id="UP000467201">
    <property type="component" value="Chromosome"/>
</dbReference>
<evidence type="ECO:0000313" key="2">
    <source>
        <dbReference type="EMBL" id="BBZ09364.1"/>
    </source>
</evidence>
<dbReference type="STRING" id="126673.AWC01_09860"/>
<organism evidence="3 4">
    <name type="scientific">Mycolicibacterium doricum</name>
    <dbReference type="NCBI Taxonomy" id="126673"/>
    <lineage>
        <taxon>Bacteria</taxon>
        <taxon>Bacillati</taxon>
        <taxon>Actinomycetota</taxon>
        <taxon>Actinomycetes</taxon>
        <taxon>Mycobacteriales</taxon>
        <taxon>Mycobacteriaceae</taxon>
        <taxon>Mycolicibacterium</taxon>
    </lineage>
</organism>
<evidence type="ECO:0000313" key="3">
    <source>
        <dbReference type="EMBL" id="ORV41378.1"/>
    </source>
</evidence>
<reference evidence="2" key="3">
    <citation type="submission" date="2020-02" db="EMBL/GenBank/DDBJ databases">
        <authorList>
            <person name="Matsumoto Y."/>
            <person name="Motooka D."/>
            <person name="Nakamura S."/>
        </authorList>
    </citation>
    <scope>NUCLEOTIDE SEQUENCE</scope>
    <source>
        <strain evidence="2">JCM 12405</strain>
    </source>
</reference>
<dbReference type="SUPFAM" id="SSF53098">
    <property type="entry name" value="Ribonuclease H-like"/>
    <property type="match status" value="1"/>
</dbReference>
<gene>
    <name evidence="3" type="ORF">AWC01_09860</name>
    <name evidence="2" type="ORF">MDOR_35330</name>
</gene>
<proteinExistence type="predicted"/>
<dbReference type="InterPro" id="IPR038721">
    <property type="entry name" value="IS701-like_DDE_dom"/>
</dbReference>
<dbReference type="Pfam" id="PF13546">
    <property type="entry name" value="DDE_5"/>
    <property type="match status" value="1"/>
</dbReference>
<protein>
    <recommendedName>
        <fullName evidence="1">Transposase IS701-like DDE domain-containing protein</fullName>
    </recommendedName>
</protein>
<dbReference type="RefSeq" id="WP_085190483.1">
    <property type="nucleotide sequence ID" value="NZ_AP022605.1"/>
</dbReference>
<dbReference type="Proteomes" id="UP000193564">
    <property type="component" value="Unassembled WGS sequence"/>
</dbReference>
<dbReference type="InterPro" id="IPR012337">
    <property type="entry name" value="RNaseH-like_sf"/>
</dbReference>
<evidence type="ECO:0000313" key="5">
    <source>
        <dbReference type="Proteomes" id="UP000467201"/>
    </source>
</evidence>
<feature type="domain" description="Transposase IS701-like DDE" evidence="1">
    <location>
        <begin position="18"/>
        <end position="260"/>
    </location>
</feature>
<dbReference type="OrthoDB" id="3539237at2"/>
<accession>A0A1X1TA50</accession>
<dbReference type="KEGG" id="mdr:MDOR_35330"/>
<dbReference type="EMBL" id="AP022605">
    <property type="protein sequence ID" value="BBZ09364.1"/>
    <property type="molecule type" value="Genomic_DNA"/>
</dbReference>
<dbReference type="AlphaFoldDB" id="A0A1X1TA50"/>
<reference evidence="3 4" key="1">
    <citation type="submission" date="2016-01" db="EMBL/GenBank/DDBJ databases">
        <title>The new phylogeny of the genus Mycobacterium.</title>
        <authorList>
            <person name="Tarcisio F."/>
            <person name="Conor M."/>
            <person name="Antonella G."/>
            <person name="Elisabetta G."/>
            <person name="Giulia F.S."/>
            <person name="Sara T."/>
            <person name="Anna F."/>
            <person name="Clotilde B."/>
            <person name="Roberto B."/>
            <person name="Veronica D.S."/>
            <person name="Fabio R."/>
            <person name="Monica P."/>
            <person name="Olivier J."/>
            <person name="Enrico T."/>
            <person name="Nicola S."/>
        </authorList>
    </citation>
    <scope>NUCLEOTIDE SEQUENCE [LARGE SCALE GENOMIC DNA]</scope>
    <source>
        <strain evidence="3 4">DSM 44339</strain>
    </source>
</reference>
<name>A0A1X1TA50_9MYCO</name>
<sequence>MLPGLTLPESWRVLLETFRPAFRRSRTFAVFALLATGLAARTSRRTVVGMLAGAGMAAAVSFHAACRFFSHHVWDVDRIGLALARLIVDRLLDAKAPIVVVVDDTLFRRWGPKVHAAFWTHDGSVQDPNALGRGNRWVIVGIVVALPFCIRPVCLPVLFRLWGGKGTDSPVRLARQLITLLATEFPDRTIHAVGDAAYHGRPLLVPGTTFTTRLPANAALYAPAPPRTGKRGRPRLKGARLGRPAELAATARWRRVSVNRYGRADTVEIARFDTIWYGTFGNAPGRTVLVRDPGGDNVLAIFTTDIDSDVETIVARYAHRWPIETAIAAGKQLLGIGQARNRLARAVERTVPLSFCVYSLVIVWYTLHGHHPDDLTGRHAAEPWYQQKNEPAFEDMLEKFRRTLVASRITDVAAAQPDPHKYRDYQLACAAAAA</sequence>
<evidence type="ECO:0000259" key="1">
    <source>
        <dbReference type="Pfam" id="PF13546"/>
    </source>
</evidence>
<evidence type="ECO:0000313" key="4">
    <source>
        <dbReference type="Proteomes" id="UP000193564"/>
    </source>
</evidence>
<keyword evidence="4" id="KW-1185">Reference proteome</keyword>
<reference evidence="2 5" key="2">
    <citation type="journal article" date="2019" name="Emerg. Microbes Infect.">
        <title>Comprehensive subspecies identification of 175 nontuberculous mycobacteria species based on 7547 genomic profiles.</title>
        <authorList>
            <person name="Matsumoto Y."/>
            <person name="Kinjo T."/>
            <person name="Motooka D."/>
            <person name="Nabeya D."/>
            <person name="Jung N."/>
            <person name="Uechi K."/>
            <person name="Horii T."/>
            <person name="Iida T."/>
            <person name="Fujita J."/>
            <person name="Nakamura S."/>
        </authorList>
    </citation>
    <scope>NUCLEOTIDE SEQUENCE [LARGE SCALE GENOMIC DNA]</scope>
    <source>
        <strain evidence="2 5">JCM 12405</strain>
    </source>
</reference>
<dbReference type="EMBL" id="LQOS01000026">
    <property type="protein sequence ID" value="ORV41378.1"/>
    <property type="molecule type" value="Genomic_DNA"/>
</dbReference>